<dbReference type="InterPro" id="IPR029062">
    <property type="entry name" value="Class_I_gatase-like"/>
</dbReference>
<reference evidence="2" key="1">
    <citation type="submission" date="2021-09" db="EMBL/GenBank/DDBJ databases">
        <authorList>
            <consortium name="AG Swart"/>
            <person name="Singh M."/>
            <person name="Singh A."/>
            <person name="Seah K."/>
            <person name="Emmerich C."/>
        </authorList>
    </citation>
    <scope>NUCLEOTIDE SEQUENCE</scope>
    <source>
        <strain evidence="2">ATCC30299</strain>
    </source>
</reference>
<dbReference type="PANTHER" id="PTHR42695">
    <property type="entry name" value="GLUTAMINE AMIDOTRANSFERASE YLR126C-RELATED"/>
    <property type="match status" value="1"/>
</dbReference>
<dbReference type="CDD" id="cd01741">
    <property type="entry name" value="GATase1_1"/>
    <property type="match status" value="1"/>
</dbReference>
<evidence type="ECO:0000313" key="2">
    <source>
        <dbReference type="EMBL" id="CAG9318281.1"/>
    </source>
</evidence>
<comment type="caution">
    <text evidence="2">The sequence shown here is derived from an EMBL/GenBank/DDBJ whole genome shotgun (WGS) entry which is preliminary data.</text>
</comment>
<dbReference type="AlphaFoldDB" id="A0AAU9JC23"/>
<dbReference type="InterPro" id="IPR017926">
    <property type="entry name" value="GATASE"/>
</dbReference>
<gene>
    <name evidence="2" type="ORF">BSTOLATCC_MIC20757</name>
</gene>
<sequence>MILNVIPYSVVDDRVVAYGSIEYSMNEFEFGAQMAATRVIAEWLEIKIYTQEEWDHLQGTYHEPTKTVMVHVIYFSHDADDSLIYVPVNILPEGVHGIEAPIRNEEILLQNYTQSLQYNYLEKALKGEEISYPLPIIHSNPDYASVSFLDYQPFCGFVETWSTSIFSRPHEKWQHYTVTKGQLPTDEALQSIKGIVLLGGGFSANDQFEWMINLKSLLRKVNTNYPNIKLIGICLGAQIIADTFGGAVEKIPNRYILKYDAITTTQEFRERFANIREEYKIAENHGENVVRLPEGSERWGYSENSPNEIFGIQGKWLCFQGHPNYVGKYPECYNVPWFVNKKMITKEEGDQIIIDQNEYRSHTIELLGLIKNFLRN</sequence>
<dbReference type="GO" id="GO:0005829">
    <property type="term" value="C:cytosol"/>
    <property type="evidence" value="ECO:0007669"/>
    <property type="project" value="TreeGrafter"/>
</dbReference>
<proteinExistence type="predicted"/>
<protein>
    <recommendedName>
        <fullName evidence="1">Glutamine amidotransferase domain-containing protein</fullName>
    </recommendedName>
</protein>
<organism evidence="2 3">
    <name type="scientific">Blepharisma stoltei</name>
    <dbReference type="NCBI Taxonomy" id="1481888"/>
    <lineage>
        <taxon>Eukaryota</taxon>
        <taxon>Sar</taxon>
        <taxon>Alveolata</taxon>
        <taxon>Ciliophora</taxon>
        <taxon>Postciliodesmatophora</taxon>
        <taxon>Heterotrichea</taxon>
        <taxon>Heterotrichida</taxon>
        <taxon>Blepharismidae</taxon>
        <taxon>Blepharisma</taxon>
    </lineage>
</organism>
<dbReference type="InterPro" id="IPR044992">
    <property type="entry name" value="ChyE-like"/>
</dbReference>
<dbReference type="Proteomes" id="UP001162131">
    <property type="component" value="Unassembled WGS sequence"/>
</dbReference>
<keyword evidence="3" id="KW-1185">Reference proteome</keyword>
<dbReference type="Gene3D" id="3.40.50.880">
    <property type="match status" value="1"/>
</dbReference>
<accession>A0AAU9JC23</accession>
<evidence type="ECO:0000259" key="1">
    <source>
        <dbReference type="Pfam" id="PF00117"/>
    </source>
</evidence>
<dbReference type="PANTHER" id="PTHR42695:SF5">
    <property type="entry name" value="GLUTAMINE AMIDOTRANSFERASE YLR126C-RELATED"/>
    <property type="match status" value="1"/>
</dbReference>
<dbReference type="EMBL" id="CAJZBQ010000020">
    <property type="protein sequence ID" value="CAG9318281.1"/>
    <property type="molecule type" value="Genomic_DNA"/>
</dbReference>
<feature type="domain" description="Glutamine amidotransferase" evidence="1">
    <location>
        <begin position="187"/>
        <end position="326"/>
    </location>
</feature>
<dbReference type="PROSITE" id="PS51273">
    <property type="entry name" value="GATASE_TYPE_1"/>
    <property type="match status" value="1"/>
</dbReference>
<dbReference type="SUPFAM" id="SSF52317">
    <property type="entry name" value="Class I glutamine amidotransferase-like"/>
    <property type="match status" value="1"/>
</dbReference>
<name>A0AAU9JC23_9CILI</name>
<dbReference type="Pfam" id="PF00117">
    <property type="entry name" value="GATase"/>
    <property type="match status" value="1"/>
</dbReference>
<evidence type="ECO:0000313" key="3">
    <source>
        <dbReference type="Proteomes" id="UP001162131"/>
    </source>
</evidence>